<feature type="transmembrane region" description="Helical" evidence="7">
    <location>
        <begin position="240"/>
        <end position="263"/>
    </location>
</feature>
<dbReference type="PROSITE" id="PS00217">
    <property type="entry name" value="SUGAR_TRANSPORT_2"/>
    <property type="match status" value="1"/>
</dbReference>
<keyword evidence="3" id="KW-1003">Cell membrane</keyword>
<feature type="transmembrane region" description="Helical" evidence="7">
    <location>
        <begin position="504"/>
        <end position="528"/>
    </location>
</feature>
<feature type="domain" description="Major facilitator superfamily (MFS) profile" evidence="8">
    <location>
        <begin position="68"/>
        <end position="595"/>
    </location>
</feature>
<feature type="transmembrane region" description="Helical" evidence="7">
    <location>
        <begin position="140"/>
        <end position="161"/>
    </location>
</feature>
<name>A0ABY7GSV5_9BACT</name>
<keyword evidence="5 7" id="KW-1133">Transmembrane helix</keyword>
<dbReference type="SUPFAM" id="SSF103473">
    <property type="entry name" value="MFS general substrate transporter"/>
    <property type="match status" value="1"/>
</dbReference>
<dbReference type="InterPro" id="IPR005829">
    <property type="entry name" value="Sugar_transporter_CS"/>
</dbReference>
<evidence type="ECO:0000313" key="9">
    <source>
        <dbReference type="EMBL" id="WAS90033.1"/>
    </source>
</evidence>
<keyword evidence="2" id="KW-0813">Transport</keyword>
<evidence type="ECO:0000256" key="2">
    <source>
        <dbReference type="ARBA" id="ARBA00022448"/>
    </source>
</evidence>
<organism evidence="9 10">
    <name type="scientific">Nannocystis punicea</name>
    <dbReference type="NCBI Taxonomy" id="2995304"/>
    <lineage>
        <taxon>Bacteria</taxon>
        <taxon>Pseudomonadati</taxon>
        <taxon>Myxococcota</taxon>
        <taxon>Polyangia</taxon>
        <taxon>Nannocystales</taxon>
        <taxon>Nannocystaceae</taxon>
        <taxon>Nannocystis</taxon>
    </lineage>
</organism>
<feature type="transmembrane region" description="Helical" evidence="7">
    <location>
        <begin position="549"/>
        <end position="567"/>
    </location>
</feature>
<dbReference type="Gene3D" id="1.20.1250.20">
    <property type="entry name" value="MFS general substrate transporter like domains"/>
    <property type="match status" value="2"/>
</dbReference>
<dbReference type="InterPro" id="IPR020846">
    <property type="entry name" value="MFS_dom"/>
</dbReference>
<feature type="transmembrane region" description="Helical" evidence="7">
    <location>
        <begin position="292"/>
        <end position="312"/>
    </location>
</feature>
<keyword evidence="6 7" id="KW-0472">Membrane</keyword>
<dbReference type="Pfam" id="PF00083">
    <property type="entry name" value="Sugar_tr"/>
    <property type="match status" value="2"/>
</dbReference>
<dbReference type="InterPro" id="IPR005828">
    <property type="entry name" value="MFS_sugar_transport-like"/>
</dbReference>
<evidence type="ECO:0000256" key="5">
    <source>
        <dbReference type="ARBA" id="ARBA00022989"/>
    </source>
</evidence>
<protein>
    <submittedName>
        <fullName evidence="9">MFS transporter</fullName>
    </submittedName>
</protein>
<comment type="subcellular location">
    <subcellularLocation>
        <location evidence="1">Cell membrane</location>
        <topology evidence="1">Multi-pass membrane protein</topology>
    </subcellularLocation>
</comment>
<dbReference type="EMBL" id="CP114040">
    <property type="protein sequence ID" value="WAS90033.1"/>
    <property type="molecule type" value="Genomic_DNA"/>
</dbReference>
<dbReference type="PANTHER" id="PTHR43045">
    <property type="entry name" value="SHIKIMATE TRANSPORTER"/>
    <property type="match status" value="1"/>
</dbReference>
<evidence type="ECO:0000256" key="7">
    <source>
        <dbReference type="SAM" id="Phobius"/>
    </source>
</evidence>
<evidence type="ECO:0000256" key="4">
    <source>
        <dbReference type="ARBA" id="ARBA00022692"/>
    </source>
</evidence>
<dbReference type="InterPro" id="IPR036259">
    <property type="entry name" value="MFS_trans_sf"/>
</dbReference>
<dbReference type="PANTHER" id="PTHR43045:SF7">
    <property type="entry name" value="MAJOR FACILITATOR SUPERFAMILY TRANSPORTER"/>
    <property type="match status" value="1"/>
</dbReference>
<evidence type="ECO:0000259" key="8">
    <source>
        <dbReference type="PROSITE" id="PS50850"/>
    </source>
</evidence>
<feature type="transmembrane region" description="Helical" evidence="7">
    <location>
        <begin position="173"/>
        <end position="195"/>
    </location>
</feature>
<evidence type="ECO:0000313" key="10">
    <source>
        <dbReference type="Proteomes" id="UP001164459"/>
    </source>
</evidence>
<proteinExistence type="predicted"/>
<feature type="transmembrane region" description="Helical" evidence="7">
    <location>
        <begin position="68"/>
        <end position="92"/>
    </location>
</feature>
<keyword evidence="10" id="KW-1185">Reference proteome</keyword>
<evidence type="ECO:0000256" key="6">
    <source>
        <dbReference type="ARBA" id="ARBA00023136"/>
    </source>
</evidence>
<feature type="transmembrane region" description="Helical" evidence="7">
    <location>
        <begin position="573"/>
        <end position="591"/>
    </location>
</feature>
<evidence type="ECO:0000256" key="3">
    <source>
        <dbReference type="ARBA" id="ARBA00022475"/>
    </source>
</evidence>
<sequence>MARTRLRAAIDAARLVFSFARHVRLLDVGIEYHGDRGGDFDLDAIAALPSPRGLSSPQRPMTPAERKVVIASSLGTLFEWYDFFLYGALAAVTSKHFFSAVNDTAALIFALLAFSAGFIVRPFGAMVFGRLGDRSGRKRTFLITIVTMGLATVLVGCLPSYEQIGLVAPVLLILLRLLQGLALGGEYGGAAIYVAEHAPADRRGEHTGWIQTMAAGGLLLSLGVIVTTRASLGEDAFAEWGWRIPFLLSALLLAVSIWVRMSLDESPVFRRMQAEGRLSKAPLREAYGQWRYLKLGLAALFGIIAGQATLWYTGQFYTLYFLTQTLKVDGLTANLLVGVAVAVSAPFYVLFGRLSDRIGRKPLIVGGCLLAALLYLPLFKAMTHHANPALEAARDSAPVEVVADPARCAFQFNPIGAADFISSCDIAKSVLARNAASYTLAPAASGSVAVVRIGDVEVPAFEGDGMDRAAREAAVARFNAQVVAELRDAGYPSEADPKSLNRPIVVLLLLVLSLLSAMTYAPVAATLVELFPARIRYTAMSIPYHAGNGWIGGLLPPMAFALVAATGDPYAGLWYPLFFAVLTVVVGALLLPETRGVDIDADRDAAPAPSIPP</sequence>
<feature type="transmembrane region" description="Helical" evidence="7">
    <location>
        <begin position="207"/>
        <end position="228"/>
    </location>
</feature>
<dbReference type="PROSITE" id="PS50850">
    <property type="entry name" value="MFS"/>
    <property type="match status" value="1"/>
</dbReference>
<dbReference type="Proteomes" id="UP001164459">
    <property type="component" value="Chromosome"/>
</dbReference>
<feature type="transmembrane region" description="Helical" evidence="7">
    <location>
        <begin position="104"/>
        <end position="128"/>
    </location>
</feature>
<accession>A0ABY7GSV5</accession>
<keyword evidence="4 7" id="KW-0812">Transmembrane</keyword>
<gene>
    <name evidence="9" type="ORF">O0S08_27885</name>
</gene>
<reference evidence="9" key="1">
    <citation type="submission" date="2022-11" db="EMBL/GenBank/DDBJ databases">
        <title>Minimal conservation of predation-associated metabolite biosynthetic gene clusters underscores biosynthetic potential of Myxococcota including descriptions for ten novel species: Archangium lansinium sp. nov., Myxococcus landrumus sp. nov., Nannocystis bai.</title>
        <authorList>
            <person name="Ahearne A."/>
            <person name="Stevens C."/>
            <person name="Dowd S."/>
        </authorList>
    </citation>
    <scope>NUCLEOTIDE SEQUENCE</scope>
    <source>
        <strain evidence="9">Fl3</strain>
    </source>
</reference>
<feature type="transmembrane region" description="Helical" evidence="7">
    <location>
        <begin position="332"/>
        <end position="351"/>
    </location>
</feature>
<evidence type="ECO:0000256" key="1">
    <source>
        <dbReference type="ARBA" id="ARBA00004651"/>
    </source>
</evidence>